<evidence type="ECO:0000313" key="4">
    <source>
        <dbReference type="Proteomes" id="UP001163046"/>
    </source>
</evidence>
<sequence>MAGKFVKFAFILIIFCALIVRVAEAAPGDENAINEDFQGGPRDDTPLLIKEINNELELTGEQEKVTGQDIDNTNVMIYIKDSFNISYLAWHEFSMKLKDIPNVHSIKRRLESLNGKWNITETPGEVEGVQIKFADSLKSQIQRLQKEGFEDTTIKVKLSGDGTCIGKGLNVNESSEATGSFEPSGSFDATGSFEPNGSSYATGSFQLNGASEATGSFEPSGSFEPNGSSESTGSFEPNGSSDATGSFQLNGSSEATGSFEPNGSSEATSSFEPNGSSEATGSFEPNGSSEATGSFELNGSSETTGSFEPNGFRAACTVVARFTAM</sequence>
<dbReference type="Gene3D" id="3.90.930.1">
    <property type="match status" value="1"/>
</dbReference>
<feature type="signal peptide" evidence="2">
    <location>
        <begin position="1"/>
        <end position="25"/>
    </location>
</feature>
<protein>
    <submittedName>
        <fullName evidence="3">Uncharacterized protein</fullName>
    </submittedName>
</protein>
<keyword evidence="2" id="KW-0732">Signal</keyword>
<name>A0A9W9ZBN7_9CNID</name>
<feature type="chain" id="PRO_5040948417" evidence="2">
    <location>
        <begin position="26"/>
        <end position="325"/>
    </location>
</feature>
<reference evidence="3" key="1">
    <citation type="submission" date="2023-01" db="EMBL/GenBank/DDBJ databases">
        <title>Genome assembly of the deep-sea coral Lophelia pertusa.</title>
        <authorList>
            <person name="Herrera S."/>
            <person name="Cordes E."/>
        </authorList>
    </citation>
    <scope>NUCLEOTIDE SEQUENCE</scope>
    <source>
        <strain evidence="3">USNM1676648</strain>
        <tissue evidence="3">Polyp</tissue>
    </source>
</reference>
<keyword evidence="4" id="KW-1185">Reference proteome</keyword>
<comment type="caution">
    <text evidence="3">The sequence shown here is derived from an EMBL/GenBank/DDBJ whole genome shotgun (WGS) entry which is preliminary data.</text>
</comment>
<feature type="region of interest" description="Disordered" evidence="1">
    <location>
        <begin position="174"/>
        <end position="310"/>
    </location>
</feature>
<accession>A0A9W9ZBN7</accession>
<organism evidence="3 4">
    <name type="scientific">Desmophyllum pertusum</name>
    <dbReference type="NCBI Taxonomy" id="174260"/>
    <lineage>
        <taxon>Eukaryota</taxon>
        <taxon>Metazoa</taxon>
        <taxon>Cnidaria</taxon>
        <taxon>Anthozoa</taxon>
        <taxon>Hexacorallia</taxon>
        <taxon>Scleractinia</taxon>
        <taxon>Caryophylliina</taxon>
        <taxon>Caryophylliidae</taxon>
        <taxon>Desmophyllum</taxon>
    </lineage>
</organism>
<evidence type="ECO:0000256" key="2">
    <source>
        <dbReference type="SAM" id="SignalP"/>
    </source>
</evidence>
<dbReference type="Proteomes" id="UP001163046">
    <property type="component" value="Unassembled WGS sequence"/>
</dbReference>
<dbReference type="EMBL" id="MU826362">
    <property type="protein sequence ID" value="KAJ7378828.1"/>
    <property type="molecule type" value="Genomic_DNA"/>
</dbReference>
<evidence type="ECO:0000256" key="1">
    <source>
        <dbReference type="SAM" id="MobiDB-lite"/>
    </source>
</evidence>
<gene>
    <name evidence="3" type="ORF">OS493_020426</name>
</gene>
<feature type="compositionally biased region" description="Polar residues" evidence="1">
    <location>
        <begin position="174"/>
        <end position="307"/>
    </location>
</feature>
<evidence type="ECO:0000313" key="3">
    <source>
        <dbReference type="EMBL" id="KAJ7378828.1"/>
    </source>
</evidence>
<proteinExistence type="predicted"/>
<dbReference type="OrthoDB" id="9809660at2759"/>
<dbReference type="AlphaFoldDB" id="A0A9W9ZBN7"/>